<evidence type="ECO:0000256" key="3">
    <source>
        <dbReference type="ARBA" id="ARBA00022737"/>
    </source>
</evidence>
<dbReference type="SUPFAM" id="SSF46966">
    <property type="entry name" value="Spectrin repeat"/>
    <property type="match status" value="5"/>
</dbReference>
<keyword evidence="5" id="KW-0539">Nucleus</keyword>
<keyword evidence="4" id="KW-0472">Membrane</keyword>
<accession>A0ABV0RJW1</accession>
<keyword evidence="8" id="KW-1185">Reference proteome</keyword>
<name>A0ABV0RJW1_9TELE</name>
<feature type="coiled-coil region" evidence="6">
    <location>
        <begin position="951"/>
        <end position="978"/>
    </location>
</feature>
<evidence type="ECO:0000256" key="5">
    <source>
        <dbReference type="ARBA" id="ARBA00023242"/>
    </source>
</evidence>
<protein>
    <submittedName>
        <fullName evidence="7">Uncharacterized protein</fullName>
    </submittedName>
</protein>
<feature type="coiled-coil region" evidence="6">
    <location>
        <begin position="566"/>
        <end position="593"/>
    </location>
</feature>
<evidence type="ECO:0000256" key="6">
    <source>
        <dbReference type="SAM" id="Coils"/>
    </source>
</evidence>
<sequence>AHVENLEGQVKEQEAYHNELQEVERWLLQMSSRMVTPDPSMSVSLEAATQQLARHKATMEEIAGFEERLTALREQGEGLVQGCSDRVQSRLRQQVQMHQQGIRDSYSAICSTAQREFLQQIRERQSEAARLSEAISRLTDGQVSPALEQIRRLKRVWIDLGQQAEELEAQRGEDMQRSGEYQESVVAKVKHEKVLVLAAARFKFTQVGHLEHRWAQLESLILQKIQESAQTLEDHSRVEAQLRDAREWVEEQRPALTSALRTSPPPDLAQSFLFDHLSICVELEARQQLLGQAVSEAQAVASRLGLSEKKCLQELVKQAQMEVEVLGSQVVQRRKYLKRTQFLQGVGRALSWVKQQERKALIEDHIALLPEDLTKQVVACRSVQSGLRAYQRELASLWVQGRELERDATDKERAETLARLEELQSAFETALQRTTQRVTGLEKALTSRKYFQVDLDKTCHWLRRADAITFPEINFSSVEESSDLLTHLSNYQSVLEQASKYENLLLIVQRIGQEILPTLNEIDHCYLDERLNALPQQYNAILALAKEKKDRVQQIIQERKEFSPFFEITRSALEELQKQFDNLEKQTINVREDDVSLMNEYKSIDESLVHISPAVGELYGKTQGFLIRGYQFKAEETQQLVMLHSTLKRRNDQKIKHLNDCLKNFAEHNRVVSRLDEEINSVKEGLIEVKSNKEYGAFDKLSNLYLLLGSLDGVRSQVEECYKHIENLDLKFDNTTFQETKLQLKLLQSLQSDIKSLVEESETGVTKKEDFAREADKMSDWLKTVEEKLKEPLIISGVKAERINEEKQKLQITEGELRSRLKVVVVLGVRERQKYESKRETVPSKIEEKIQELEKLGAKVQQEMCTKKLALDQALAVVQRHHLSLQSMQEWLDKIATLLHETKSGVEIEFHKDCMRDLEIILAQETNFTTSSEEIKTLDPLLVDLVEGGVLKQIRKKIQSMQQMKKEVKQQVDVYREVLQRCGTLWSSFQHAKEMLVKQMDALQSELSKFTTAKALSIHQAEDKCRRQEVGNRILMFLIRKPPINAIFKELCVFFSLQSLVTQIDMLELPLNALKESAAELDQIISESSKVLTSHIVSSLWQRWTRLRSVVKAQERALEDTSRDWRNFIEKVTESLNLNVIIVGFCCFY</sequence>
<dbReference type="PANTHER" id="PTHR14514:SF3">
    <property type="entry name" value="NESPRIN-1"/>
    <property type="match status" value="1"/>
</dbReference>
<keyword evidence="2" id="KW-0597">Phosphoprotein</keyword>
<evidence type="ECO:0000256" key="1">
    <source>
        <dbReference type="ARBA" id="ARBA00004126"/>
    </source>
</evidence>
<dbReference type="Proteomes" id="UP001434883">
    <property type="component" value="Unassembled WGS sequence"/>
</dbReference>
<organism evidence="7 8">
    <name type="scientific">Xenoophorus captivus</name>
    <dbReference type="NCBI Taxonomy" id="1517983"/>
    <lineage>
        <taxon>Eukaryota</taxon>
        <taxon>Metazoa</taxon>
        <taxon>Chordata</taxon>
        <taxon>Craniata</taxon>
        <taxon>Vertebrata</taxon>
        <taxon>Euteleostomi</taxon>
        <taxon>Actinopterygii</taxon>
        <taxon>Neopterygii</taxon>
        <taxon>Teleostei</taxon>
        <taxon>Neoteleostei</taxon>
        <taxon>Acanthomorphata</taxon>
        <taxon>Ovalentaria</taxon>
        <taxon>Atherinomorphae</taxon>
        <taxon>Cyprinodontiformes</taxon>
        <taxon>Goodeidae</taxon>
        <taxon>Xenoophorus</taxon>
    </lineage>
</organism>
<keyword evidence="3" id="KW-0677">Repeat</keyword>
<dbReference type="EMBL" id="JAHRIN010050472">
    <property type="protein sequence ID" value="MEQ2208334.1"/>
    <property type="molecule type" value="Genomic_DNA"/>
</dbReference>
<dbReference type="SMART" id="SM00150">
    <property type="entry name" value="SPEC"/>
    <property type="match status" value="4"/>
</dbReference>
<dbReference type="InterPro" id="IPR018159">
    <property type="entry name" value="Spectrin/alpha-actinin"/>
</dbReference>
<evidence type="ECO:0000256" key="2">
    <source>
        <dbReference type="ARBA" id="ARBA00022553"/>
    </source>
</evidence>
<feature type="non-terminal residue" evidence="7">
    <location>
        <position position="1"/>
    </location>
</feature>
<reference evidence="7 8" key="1">
    <citation type="submission" date="2021-06" db="EMBL/GenBank/DDBJ databases">
        <authorList>
            <person name="Palmer J.M."/>
        </authorList>
    </citation>
    <scope>NUCLEOTIDE SEQUENCE [LARGE SCALE GENOMIC DNA]</scope>
    <source>
        <strain evidence="7 8">XC_2019</strain>
        <tissue evidence="7">Muscle</tissue>
    </source>
</reference>
<dbReference type="Pfam" id="PF00435">
    <property type="entry name" value="Spectrin"/>
    <property type="match status" value="1"/>
</dbReference>
<evidence type="ECO:0000256" key="4">
    <source>
        <dbReference type="ARBA" id="ARBA00023136"/>
    </source>
</evidence>
<comment type="subcellular location">
    <subcellularLocation>
        <location evidence="1">Nucleus membrane</location>
    </subcellularLocation>
</comment>
<comment type="caution">
    <text evidence="7">The sequence shown here is derived from an EMBL/GenBank/DDBJ whole genome shotgun (WGS) entry which is preliminary data.</text>
</comment>
<dbReference type="InterPro" id="IPR002017">
    <property type="entry name" value="Spectrin_repeat"/>
</dbReference>
<dbReference type="Gene3D" id="1.20.58.60">
    <property type="match status" value="3"/>
</dbReference>
<evidence type="ECO:0000313" key="7">
    <source>
        <dbReference type="EMBL" id="MEQ2208334.1"/>
    </source>
</evidence>
<evidence type="ECO:0000313" key="8">
    <source>
        <dbReference type="Proteomes" id="UP001434883"/>
    </source>
</evidence>
<dbReference type="PANTHER" id="PTHR14514">
    <property type="entry name" value="PKA ANCHORING PROTEIN"/>
    <property type="match status" value="1"/>
</dbReference>
<keyword evidence="6" id="KW-0175">Coiled coil</keyword>
<feature type="coiled-coil region" evidence="6">
    <location>
        <begin position="406"/>
        <end position="437"/>
    </location>
</feature>
<gene>
    <name evidence="7" type="ORF">XENOCAPTIV_024949</name>
</gene>
<proteinExistence type="predicted"/>